<feature type="domain" description="DUF5979" evidence="3">
    <location>
        <begin position="2590"/>
        <end position="2707"/>
    </location>
</feature>
<proteinExistence type="predicted"/>
<feature type="transmembrane region" description="Helical" evidence="1">
    <location>
        <begin position="2957"/>
        <end position="2977"/>
    </location>
</feature>
<evidence type="ECO:0000256" key="1">
    <source>
        <dbReference type="SAM" id="Phobius"/>
    </source>
</evidence>
<dbReference type="RefSeq" id="WP_141896588.1">
    <property type="nucleotide sequence ID" value="NZ_BAABLH010000006.1"/>
</dbReference>
<gene>
    <name evidence="4" type="ORF">FB391_3710</name>
</gene>
<organism evidence="4 5">
    <name type="scientific">Microbacterium kyungheense</name>
    <dbReference type="NCBI Taxonomy" id="1263636"/>
    <lineage>
        <taxon>Bacteria</taxon>
        <taxon>Bacillati</taxon>
        <taxon>Actinomycetota</taxon>
        <taxon>Actinomycetes</taxon>
        <taxon>Micrococcales</taxon>
        <taxon>Microbacteriaceae</taxon>
        <taxon>Microbacterium</taxon>
    </lineage>
</organism>
<keyword evidence="1" id="KW-0812">Transmembrane</keyword>
<comment type="caution">
    <text evidence="4">The sequence shown here is derived from an EMBL/GenBank/DDBJ whole genome shotgun (WGS) entry which is preliminary data.</text>
</comment>
<dbReference type="EMBL" id="VFPE01000008">
    <property type="protein sequence ID" value="TQM18580.1"/>
    <property type="molecule type" value="Genomic_DNA"/>
</dbReference>
<evidence type="ECO:0000256" key="2">
    <source>
        <dbReference type="SAM" id="SignalP"/>
    </source>
</evidence>
<dbReference type="PROSITE" id="PS51318">
    <property type="entry name" value="TAT"/>
    <property type="match status" value="1"/>
</dbReference>
<feature type="domain" description="DUF5979" evidence="3">
    <location>
        <begin position="1929"/>
        <end position="2049"/>
    </location>
</feature>
<feature type="domain" description="DUF5979" evidence="3">
    <location>
        <begin position="2263"/>
        <end position="2359"/>
    </location>
</feature>
<dbReference type="Proteomes" id="UP000320235">
    <property type="component" value="Unassembled WGS sequence"/>
</dbReference>
<dbReference type="InterPro" id="IPR006311">
    <property type="entry name" value="TAT_signal"/>
</dbReference>
<keyword evidence="1" id="KW-0472">Membrane</keyword>
<dbReference type="Pfam" id="PF19407">
    <property type="entry name" value="DUF5979"/>
    <property type="match status" value="9"/>
</dbReference>
<dbReference type="OrthoDB" id="3751233at2"/>
<keyword evidence="5" id="KW-1185">Reference proteome</keyword>
<reference evidence="4 5" key="1">
    <citation type="submission" date="2019-06" db="EMBL/GenBank/DDBJ databases">
        <title>Sequencing the genomes of 1000 actinobacteria strains.</title>
        <authorList>
            <person name="Klenk H.-P."/>
        </authorList>
    </citation>
    <scope>NUCLEOTIDE SEQUENCE [LARGE SCALE GENOMIC DNA]</scope>
    <source>
        <strain evidence="4 5">DSM 105492</strain>
    </source>
</reference>
<evidence type="ECO:0000313" key="5">
    <source>
        <dbReference type="Proteomes" id="UP000320235"/>
    </source>
</evidence>
<feature type="domain" description="DUF5979" evidence="3">
    <location>
        <begin position="2365"/>
        <end position="2472"/>
    </location>
</feature>
<protein>
    <recommendedName>
        <fullName evidence="3">DUF5979 domain-containing protein</fullName>
    </recommendedName>
</protein>
<feature type="domain" description="DUF5979" evidence="3">
    <location>
        <begin position="2712"/>
        <end position="2821"/>
    </location>
</feature>
<evidence type="ECO:0000313" key="4">
    <source>
        <dbReference type="EMBL" id="TQM18580.1"/>
    </source>
</evidence>
<sequence>MGRRRGFIAGLTAVVLAAATVFVGAAPAAFAVAAFSIQKSVVEPGPFSPGDTVTYQIVVNCSSTNDAGCFNTVLTDTLPEPLELNPSNPDPVTVVLTAPGGADPGVFDLQVDPATNSFTVEPGNDLTADPVLWPAGNSMTITVNAIVSPDAPGTWDGQTVTNTATVAADNATTANGTADVTLSVDTTLLPGIDKSVTPTTTIPAVPGQPVDWTVTPGNGSNQNVDTIVVQDPIEPPADYGYLDVTGYDVTAPPGTTGTTTEYYVDGDWTTVAPDPISESGGIRVTFAGTFAPGATGNVVVHTVTNDTVTTIPDQTDVTVTNDASSTVTKGTDTSDPVTDDASITIAQRDPDVSVEKTFGDDTLVSGQSTTANITATVGQQNVQTLTITEPSAGTSTFTEQGLTFDGFADGVAWPIAATAAEITYTYSDCADSTASTTTIDTLPDPTAGCTVEGFTVVFSADGDDIVSGAYATLPLDVTAISTDTAVSSTNAVDTQVENSNGQTGQDDAEAPFTIDPLLLDTTVTKAISPDTIWGVPGTSANVTLTGNVTPESNTGSDRLVISDPQFPGVQTEFWDSFTATEINNTDIPECTTLTVRYWPKSTNGDWTDLPGATGIAGPQELWSYQIPADLQDDIGGIQLEYDPTDAAGCPGQLQPGFTVATNIAVELTDEQDEPVTFTNFAESLVDNPDAGGEHTDDTSDTIDVNPIDGGEGADFLDKTWLQDTVPAMSGETRTARLLWSTDGLNISQMTLTDISETADPADTAASVYDAWDLVRIDPITTATDPLISDAVITEVSLYSDDADDWVDITAQACASGCDGQFGGYTLTDEQASDTLSVRVVLTERVAGAGIGNSYERRPFDLDFQVRDTLRSNPGQYVLGNFHTYTYNTDEPGLVDNTASAHGVNTTTGVDSTDVADDTILIVDQPINADITKTFDQDALGLPDPTLGVDPADYPLISATIVATNLSAARVTGMVIDDPTDGEALPDTVFDSLNLYDIDAIQVPQGITTDEVAVTLTVGGGPVAYTYDEALALGPDDLIAATGIEVAFRSADGSAVIPSQAQGGVTLTWQLRETLRSDESPVTVTPAGESLVNDTHVQLESPVLVECADNQCGTGADDANDSFVIVAANYAITTTKSITPESVYEDQSNSYVTQLGGRPNGTARTTFFSLTDTTPTFWNTMDYLGAQINVPAPVNQVAMDVLVDDDAGSDVEYTVNGGVLEATCNGAPITDTSPCWVDGEWEDAPAGGIHSFTLPAGVPAETVVGVRFRAQEVDGDGNVLQWERPYNPQLTFSMTTERRDYLRSDPTVLVGTTRPDLQPNPGETDLGVISDDVQSYSTAQFGAQTFEQSGSAADTTIVLHRPNSVKVTKTRGTAALIGQTATIPYVITATNTGQWNMTGFTIVDQVATDANGSLLVEPTPPAYTFELSGSGGQTGDPGFSASLDPATGLLTITPPDGFVFNAGSILTVHAPLKFRSDVTPDTIVTNEVTVSSDRLFETCEGTTTDLVPKPVENTPPGVPDCSADTSIAPLAIATIASKKYVKGTEAGDPNVAGDDDLGVLNVDGDAAGCDPSVPGVTNNGFYSYPCTPITRPGGLETWRVDFTNTGNTSARVVASLDTLPTVGDQGVIVEGDRDSQFPVTLIGNLTANFGELTSGEAGASYGIYLSKVQLSQSCNTNAIKVWTEGETPDPSCPFDWQLVDASTTQADREAARSILLALQYGAGDGEGPAPGLEPGETLTMTYDTQTPYILPANSAVPDGLPVAWNSFATASRSAATVTQPERASLVVEPQKVGVAGATGQLEMQKEVTAPDFAVPIDLPDSYPLLVTCFSGDEQSTLLHADGSDASRPSVPADGTVFVYDSATGPVNLPLFSDCSVIEDPVTPGVEWSVDPESVIADRDYSEDPRVWDPYSGDTASTLFQISNEYFAGGFTVEKSVDNGGAVDQDGGDIVYDRTYSFTASCIYLEQETIPEADRTFTLADGESKTFDSIPAGAECTVTETDSGGAASTDITLTEGDADPVTVDEASFTILPYADGTTTALTTVAFENVYTVGSVSVVKTIVDPGGWATAPFTVEMTCTLEGATPDPVFQDTHTLTPPDDLTWTVDDLPTGASCTVTEPDTGGANDSTPSVTVTVGDDPEVPVEADITNTFTVGALEVQKELDGTPANALDPATTDTYTVSLACTREVNGETVDVTIPGGATRTITGAGTALYQGLPTGAECTVTETDQGFATGTPVITPTPVTVGEGDTPVVVTVTNVFENGLISVEKTVDAPEGFPVPESFTATVSCTWQGADVPLADGGVVTIVPGEDPVVIPDVPVGSICTVAEDDAGQTGTTVSPESITVTDADQTFGFEVENTYEWASLQVGKLVESESPNVPTQFEFHVVCTYQGATVVDETFTLDAGETETITEIPARSECTVTETDDREADSTITEADVPGAEGDLAPVIDQDTRTVVIPELQPDSTAVVNTVTYTNLYDATAMVLVKEFEGAGADQFGLDQTFTFTVTCTFAGETVLDTQVELNAENGFTTSIHQVVPGSVCTVVEDDLNGADAVVITPNDGEDTSIGTGTVPEQGGLVTVTATNWYLTGSLEVTKTFAGDGAEKFGTSAYELSLTCVRDGEIVDIPEGRIRVVSADSPTALWENLPTGAECRLIEVDAGGANSTEILDADGNVVAGDGEGYTFTVETDPTILSVDDQPQPSLTVQNTFNLAQVSVTKTVDNGGAIDINGDPVEYGPFEVQLACIWDEQQVTAAEPMTQTIADGETFTWTELPEGAECTITETDTMDALATTVTITEGGTTGDPVAGPVAELQPLPNVDAEDQTSVALFNQYGDPPITVRKVVDGGAAADFAGRSFSFAVRCVLIDASHPAPGLLLRDATYQVGGPIGPLVTTLPTGAQCSITEVDTGGADQTTITIDGVPLTGTTTVAVIGTVAMDIVVTNTFNPPLPATGLDGRATVLALLAGFAVLAGGVALILVARRRRRQLS</sequence>
<name>A0A543EAH0_9MICO</name>
<feature type="domain" description="DUF5979" evidence="3">
    <location>
        <begin position="2835"/>
        <end position="2942"/>
    </location>
</feature>
<accession>A0A543EAH0</accession>
<evidence type="ECO:0000259" key="3">
    <source>
        <dbReference type="Pfam" id="PF19407"/>
    </source>
</evidence>
<feature type="signal peptide" evidence="2">
    <location>
        <begin position="1"/>
        <end position="25"/>
    </location>
</feature>
<feature type="chain" id="PRO_5039377828" description="DUF5979 domain-containing protein" evidence="2">
    <location>
        <begin position="26"/>
        <end position="2985"/>
    </location>
</feature>
<dbReference type="Gene3D" id="2.60.40.1140">
    <property type="entry name" value="Collagen-binding surface protein Cna, B-type domain"/>
    <property type="match status" value="4"/>
</dbReference>
<keyword evidence="2" id="KW-0732">Signal</keyword>
<dbReference type="InterPro" id="IPR046022">
    <property type="entry name" value="DUF5979"/>
</dbReference>
<feature type="domain" description="DUF5979" evidence="3">
    <location>
        <begin position="2483"/>
        <end position="2585"/>
    </location>
</feature>
<feature type="domain" description="DUF5979" evidence="3">
    <location>
        <begin position="2053"/>
        <end position="2150"/>
    </location>
</feature>
<feature type="domain" description="DUF5979" evidence="3">
    <location>
        <begin position="2154"/>
        <end position="2259"/>
    </location>
</feature>
<keyword evidence="1" id="KW-1133">Transmembrane helix</keyword>